<protein>
    <submittedName>
        <fullName evidence="3">Sulfite exporter TauE/SafE family protein</fullName>
    </submittedName>
</protein>
<feature type="transmembrane region" description="Helical" evidence="1">
    <location>
        <begin position="6"/>
        <end position="29"/>
    </location>
</feature>
<accession>A0A556MYG2</accession>
<dbReference type="EMBL" id="VLPL01000004">
    <property type="protein sequence ID" value="TSJ44957.1"/>
    <property type="molecule type" value="Genomic_DNA"/>
</dbReference>
<evidence type="ECO:0000313" key="4">
    <source>
        <dbReference type="Proteomes" id="UP000316008"/>
    </source>
</evidence>
<name>A0A556MYG2_9FLAO</name>
<keyword evidence="4" id="KW-1185">Reference proteome</keyword>
<gene>
    <name evidence="3" type="ORF">FO442_10195</name>
</gene>
<reference evidence="3 4" key="1">
    <citation type="submission" date="2019-07" db="EMBL/GenBank/DDBJ databases">
        <authorList>
            <person name="Huq M.A."/>
        </authorList>
    </citation>
    <scope>NUCLEOTIDE SEQUENCE [LARGE SCALE GENOMIC DNA]</scope>
    <source>
        <strain evidence="3 4">MAH-3</strain>
    </source>
</reference>
<evidence type="ECO:0000256" key="1">
    <source>
        <dbReference type="SAM" id="Phobius"/>
    </source>
</evidence>
<organism evidence="3 4">
    <name type="scientific">Fluviicola chungangensis</name>
    <dbReference type="NCBI Taxonomy" id="2597671"/>
    <lineage>
        <taxon>Bacteria</taxon>
        <taxon>Pseudomonadati</taxon>
        <taxon>Bacteroidota</taxon>
        <taxon>Flavobacteriia</taxon>
        <taxon>Flavobacteriales</taxon>
        <taxon>Crocinitomicaceae</taxon>
        <taxon>Fluviicola</taxon>
    </lineage>
</organism>
<evidence type="ECO:0000313" key="3">
    <source>
        <dbReference type="EMBL" id="TSJ44957.1"/>
    </source>
</evidence>
<dbReference type="PANTHER" id="PTHR42208:SF1">
    <property type="entry name" value="HEAVY METAL TRANSPORTER"/>
    <property type="match status" value="1"/>
</dbReference>
<dbReference type="PANTHER" id="PTHR42208">
    <property type="entry name" value="HEAVY METAL TRANSPORTER-RELATED"/>
    <property type="match status" value="1"/>
</dbReference>
<feature type="transmembrane region" description="Helical" evidence="1">
    <location>
        <begin position="189"/>
        <end position="209"/>
    </location>
</feature>
<keyword evidence="1" id="KW-0812">Transmembrane</keyword>
<dbReference type="RefSeq" id="WP_144333079.1">
    <property type="nucleotide sequence ID" value="NZ_VLPL01000004.1"/>
</dbReference>
<feature type="transmembrane region" description="Helical" evidence="1">
    <location>
        <begin position="121"/>
        <end position="144"/>
    </location>
</feature>
<keyword evidence="1" id="KW-1133">Transmembrane helix</keyword>
<feature type="transmembrane region" description="Helical" evidence="1">
    <location>
        <begin position="70"/>
        <end position="90"/>
    </location>
</feature>
<feature type="domain" description="Urease accessory protein UreH-like transmembrane" evidence="2">
    <location>
        <begin position="8"/>
        <end position="203"/>
    </location>
</feature>
<feature type="transmembrane region" description="Helical" evidence="1">
    <location>
        <begin position="156"/>
        <end position="177"/>
    </location>
</feature>
<proteinExistence type="predicted"/>
<sequence>MIFLISSFFLGLAGSFHCIGMCGPIALALPLSRKSPVHTLIGILTANIGRITTYTLLGFLIGSIGFSLHVFRLFQILSILFGIGLIAVAWRKHWLKHVELHTPRFQRWVSRMMSQLLRQNGSLKLFGIGLLNGLLPCGMIFLALTNALLAENPIGSASAMAAFGAGTLPALVGVGFFAQRINQTFRLKLTTAFPYLLSLIGVLVILRGANLGIPVLSPKMEQQTQVGHPKTLVIECHKPKN</sequence>
<feature type="transmembrane region" description="Helical" evidence="1">
    <location>
        <begin position="41"/>
        <end position="64"/>
    </location>
</feature>
<comment type="caution">
    <text evidence="3">The sequence shown here is derived from an EMBL/GenBank/DDBJ whole genome shotgun (WGS) entry which is preliminary data.</text>
</comment>
<dbReference type="AlphaFoldDB" id="A0A556MYG2"/>
<dbReference type="OrthoDB" id="594443at2"/>
<keyword evidence="1" id="KW-0472">Membrane</keyword>
<evidence type="ECO:0000259" key="2">
    <source>
        <dbReference type="Pfam" id="PF13386"/>
    </source>
</evidence>
<dbReference type="Proteomes" id="UP000316008">
    <property type="component" value="Unassembled WGS sequence"/>
</dbReference>
<dbReference type="Pfam" id="PF13386">
    <property type="entry name" value="DsbD_2"/>
    <property type="match status" value="1"/>
</dbReference>
<dbReference type="InterPro" id="IPR039447">
    <property type="entry name" value="UreH-like_TM_dom"/>
</dbReference>